<dbReference type="SUPFAM" id="SSF52058">
    <property type="entry name" value="L domain-like"/>
    <property type="match status" value="1"/>
</dbReference>
<dbReference type="Gene3D" id="3.80.10.10">
    <property type="entry name" value="Ribonuclease Inhibitor"/>
    <property type="match status" value="3"/>
</dbReference>
<gene>
    <name evidence="5" type="ORF">F2Q70_00014501</name>
</gene>
<dbReference type="InterPro" id="IPR044974">
    <property type="entry name" value="Disease_R_plants"/>
</dbReference>
<comment type="caution">
    <text evidence="5">The sequence shown here is derived from an EMBL/GenBank/DDBJ whole genome shotgun (WGS) entry which is preliminary data.</text>
</comment>
<evidence type="ECO:0000256" key="3">
    <source>
        <dbReference type="SAM" id="MobiDB-lite"/>
    </source>
</evidence>
<dbReference type="Pfam" id="PF07725">
    <property type="entry name" value="LRR_3"/>
    <property type="match status" value="1"/>
</dbReference>
<dbReference type="PANTHER" id="PTHR11017:SF230">
    <property type="entry name" value="ADP-RIBOSYL CYCLASE_CYCLIC ADP-RIBOSE HYDROLASE"/>
    <property type="match status" value="1"/>
</dbReference>
<feature type="region of interest" description="Disordered" evidence="3">
    <location>
        <begin position="590"/>
        <end position="630"/>
    </location>
</feature>
<sequence>MNNLQFLRVVNLTSSCIPEGLNCLPDKLRLLHWNSCPLRFWPSKFSTKFLVELIMPFSKLEKLWQGIKPLPYLKLMDLSGSEYLKEIPDLSEAMSLEKLDLLYCKSLLGITSSIGNATKLRVFKLASCVLLKELPSSIGRLVNLEELDLSGCKSLLELTRSIGNATKLTICKLSGCLLLKELPSSMGRLINLEELDLRNCLSLKEFSGCSSLKTLRLSDTAIKEVPSSMSTWSCLYILDMCGCKNLKEFPNVPDSIVILMLSGTRIEEIPPWIEKLFRLRSLTMNECNKLKTISPNISKLENLEFLELTTSVCVYNKKNFTATIKWGPDLKHSWSLLSDFKVDYIFPICLPEKALTSPISLYFYGDGFKTIPDCIRSFSGLSELVVKNCGVLEALPQLPGSLQSIDAESCKSLKRIDSSFQNPNICLDFSGCYNLNQESRKLIQTSSCKYAFLPGRKVPAHFTHRASSGSLKINLTPRPLPSSIRFKACILLSCRSLFTDCISRLVSCCVRGKQNGLTIEYISDNHPLPYGIYRNEDLLYIFEDSFCLNQDCPEAEEATFSELSFEFIVQGASLQVKGCGVRLLEIPHCSLDGNEEEEEEEEEEDDDDDEEEEDGDEDESTDDGESSRRR</sequence>
<dbReference type="AlphaFoldDB" id="A0A8S9I3D4"/>
<feature type="domain" description="C-JID" evidence="4">
    <location>
        <begin position="453"/>
        <end position="584"/>
    </location>
</feature>
<dbReference type="InterPro" id="IPR032675">
    <property type="entry name" value="LRR_dom_sf"/>
</dbReference>
<keyword evidence="2" id="KW-0677">Repeat</keyword>
<dbReference type="GO" id="GO:0006952">
    <property type="term" value="P:defense response"/>
    <property type="evidence" value="ECO:0007669"/>
    <property type="project" value="InterPro"/>
</dbReference>
<evidence type="ECO:0000259" key="4">
    <source>
        <dbReference type="Pfam" id="PF20160"/>
    </source>
</evidence>
<dbReference type="InterPro" id="IPR011713">
    <property type="entry name" value="Leu-rich_rpt_3"/>
</dbReference>
<organism evidence="5">
    <name type="scientific">Brassica cretica</name>
    <name type="common">Mustard</name>
    <dbReference type="NCBI Taxonomy" id="69181"/>
    <lineage>
        <taxon>Eukaryota</taxon>
        <taxon>Viridiplantae</taxon>
        <taxon>Streptophyta</taxon>
        <taxon>Embryophyta</taxon>
        <taxon>Tracheophyta</taxon>
        <taxon>Spermatophyta</taxon>
        <taxon>Magnoliopsida</taxon>
        <taxon>eudicotyledons</taxon>
        <taxon>Gunneridae</taxon>
        <taxon>Pentapetalae</taxon>
        <taxon>rosids</taxon>
        <taxon>malvids</taxon>
        <taxon>Brassicales</taxon>
        <taxon>Brassicaceae</taxon>
        <taxon>Brassiceae</taxon>
        <taxon>Brassica</taxon>
    </lineage>
</organism>
<dbReference type="InterPro" id="IPR045344">
    <property type="entry name" value="C-JID"/>
</dbReference>
<accession>A0A8S9I3D4</accession>
<feature type="compositionally biased region" description="Acidic residues" evidence="3">
    <location>
        <begin position="593"/>
        <end position="624"/>
    </location>
</feature>
<proteinExistence type="predicted"/>
<protein>
    <recommendedName>
        <fullName evidence="4">C-JID domain-containing protein</fullName>
    </recommendedName>
</protein>
<dbReference type="EMBL" id="QGKY02001250">
    <property type="protein sequence ID" value="KAF2564109.1"/>
    <property type="molecule type" value="Genomic_DNA"/>
</dbReference>
<evidence type="ECO:0000256" key="1">
    <source>
        <dbReference type="ARBA" id="ARBA00022614"/>
    </source>
</evidence>
<feature type="non-terminal residue" evidence="5">
    <location>
        <position position="1"/>
    </location>
</feature>
<dbReference type="Pfam" id="PF20160">
    <property type="entry name" value="C-JID"/>
    <property type="match status" value="1"/>
</dbReference>
<name>A0A8S9I3D4_BRACR</name>
<evidence type="ECO:0000256" key="2">
    <source>
        <dbReference type="ARBA" id="ARBA00022737"/>
    </source>
</evidence>
<dbReference type="PANTHER" id="PTHR11017">
    <property type="entry name" value="LEUCINE-RICH REPEAT-CONTAINING PROTEIN"/>
    <property type="match status" value="1"/>
</dbReference>
<reference evidence="5" key="1">
    <citation type="submission" date="2019-12" db="EMBL/GenBank/DDBJ databases">
        <title>Genome sequencing and annotation of Brassica cretica.</title>
        <authorList>
            <person name="Studholme D.J."/>
            <person name="Sarris P.F."/>
        </authorList>
    </citation>
    <scope>NUCLEOTIDE SEQUENCE</scope>
    <source>
        <strain evidence="5">PFS-102/07</strain>
        <tissue evidence="5">Leaf</tissue>
    </source>
</reference>
<evidence type="ECO:0000313" key="5">
    <source>
        <dbReference type="EMBL" id="KAF2564109.1"/>
    </source>
</evidence>
<keyword evidence="1" id="KW-0433">Leucine-rich repeat</keyword>